<evidence type="ECO:0000256" key="2">
    <source>
        <dbReference type="ARBA" id="ARBA00022670"/>
    </source>
</evidence>
<dbReference type="InterPro" id="IPR002142">
    <property type="entry name" value="Peptidase_S49"/>
</dbReference>
<dbReference type="PANTHER" id="PTHR42987:SF4">
    <property type="entry name" value="PROTEASE SOHB-RELATED"/>
    <property type="match status" value="1"/>
</dbReference>
<keyword evidence="4" id="KW-0720">Serine protease</keyword>
<proteinExistence type="inferred from homology"/>
<name>A0A2R7Y9G7_9ARCH</name>
<dbReference type="InterPro" id="IPR047272">
    <property type="entry name" value="S49_SppA_C"/>
</dbReference>
<keyword evidence="3" id="KW-0378">Hydrolase</keyword>
<dbReference type="EMBL" id="NDWU01000002">
    <property type="protein sequence ID" value="PUA34188.1"/>
    <property type="molecule type" value="Genomic_DNA"/>
</dbReference>
<evidence type="ECO:0000256" key="5">
    <source>
        <dbReference type="SAM" id="Phobius"/>
    </source>
</evidence>
<evidence type="ECO:0000256" key="3">
    <source>
        <dbReference type="ARBA" id="ARBA00022801"/>
    </source>
</evidence>
<dbReference type="Proteomes" id="UP000244066">
    <property type="component" value="Unassembled WGS sequence"/>
</dbReference>
<evidence type="ECO:0000256" key="1">
    <source>
        <dbReference type="ARBA" id="ARBA00008683"/>
    </source>
</evidence>
<dbReference type="PANTHER" id="PTHR42987">
    <property type="entry name" value="PEPTIDASE S49"/>
    <property type="match status" value="1"/>
</dbReference>
<feature type="domain" description="Peptidase S49" evidence="6">
    <location>
        <begin position="179"/>
        <end position="250"/>
    </location>
</feature>
<sequence length="558" mass="61998">MQCPVPNRQGMDHGPNPLNRKQKVIPVIILLCIILATALTYVYYANVFKQKPKDIIAVIEIQGAILYPQTAQSYSDRINYAIKNETIKGVVLLIDSPGGEVTKIERLYLDLLELKKKKPVVSYAISALSGGYYIAVAADYIYVQPSSYVGNVGVIAQSSPAYPPSEQILETGVYKLTGSSKLSFLQDIDTVLNNFVQAVKSSRGDRLRLSETELKKAKIYTGADAVSLGLADGIGSIQTAIEKVAKEANLEQYEVINLFQAVSAQPPFERSSSYANLTWLEIDIETLSKINPPPAMYYLYLPPKNLIAGSSTGSGAEERPENVVSGSGERKVIVDLSHGNTISRIELDTLVWELVRRNITIKFVYQWSELRAEMEKATALIVALPQQPYSSEEKTQIKNFVENGGILLLLYDPAKEYSEKPASLEAINSIANSFRLSFANGYVYDEHNYYGVYRNVIVRNFLDNPLTEGVRSLTFFTATYVRSNGQGIAWTSQTAASSQSEKTGEYPIITFSKNNGTVIAIGDITFITEPYCYLEDNYKLLSNIAEYIASYEKYEKTE</sequence>
<dbReference type="AlphaFoldDB" id="A0A2R7Y9G7"/>
<evidence type="ECO:0000256" key="4">
    <source>
        <dbReference type="ARBA" id="ARBA00022825"/>
    </source>
</evidence>
<keyword evidence="5" id="KW-0812">Transmembrane</keyword>
<gene>
    <name evidence="7" type="ORF">B9J98_00930</name>
</gene>
<dbReference type="Gene3D" id="3.90.226.10">
    <property type="entry name" value="2-enoyl-CoA Hydratase, Chain A, domain 1"/>
    <property type="match status" value="2"/>
</dbReference>
<accession>A0A2R7Y9G7</accession>
<evidence type="ECO:0000313" key="7">
    <source>
        <dbReference type="EMBL" id="PUA34188.1"/>
    </source>
</evidence>
<organism evidence="7 8">
    <name type="scientific">Candidatus Terraquivivens tikiterensis</name>
    <dbReference type="NCBI Taxonomy" id="1980982"/>
    <lineage>
        <taxon>Archaea</taxon>
        <taxon>Nitrososphaerota</taxon>
        <taxon>Candidatus Wolframiiraptoraceae</taxon>
        <taxon>Candidatus Terraquivivens</taxon>
    </lineage>
</organism>
<comment type="caution">
    <text evidence="7">The sequence shown here is derived from an EMBL/GenBank/DDBJ whole genome shotgun (WGS) entry which is preliminary data.</text>
</comment>
<dbReference type="GO" id="GO:0008236">
    <property type="term" value="F:serine-type peptidase activity"/>
    <property type="evidence" value="ECO:0007669"/>
    <property type="project" value="UniProtKB-KW"/>
</dbReference>
<keyword evidence="5" id="KW-1133">Transmembrane helix</keyword>
<feature type="transmembrane region" description="Helical" evidence="5">
    <location>
        <begin position="120"/>
        <end position="143"/>
    </location>
</feature>
<evidence type="ECO:0000313" key="8">
    <source>
        <dbReference type="Proteomes" id="UP000244066"/>
    </source>
</evidence>
<dbReference type="CDD" id="cd07023">
    <property type="entry name" value="S49_Sppa_N_C"/>
    <property type="match status" value="1"/>
</dbReference>
<dbReference type="InterPro" id="IPR029045">
    <property type="entry name" value="ClpP/crotonase-like_dom_sf"/>
</dbReference>
<feature type="transmembrane region" description="Helical" evidence="5">
    <location>
        <begin position="24"/>
        <end position="44"/>
    </location>
</feature>
<dbReference type="InterPro" id="IPR029062">
    <property type="entry name" value="Class_I_gatase-like"/>
</dbReference>
<dbReference type="SUPFAM" id="SSF52317">
    <property type="entry name" value="Class I glutamine amidotransferase-like"/>
    <property type="match status" value="1"/>
</dbReference>
<comment type="similarity">
    <text evidence="1">Belongs to the peptidase S49 family.</text>
</comment>
<protein>
    <recommendedName>
        <fullName evidence="6">Peptidase S49 domain-containing protein</fullName>
    </recommendedName>
</protein>
<dbReference type="GO" id="GO:0006508">
    <property type="term" value="P:proteolysis"/>
    <property type="evidence" value="ECO:0007669"/>
    <property type="project" value="UniProtKB-KW"/>
</dbReference>
<keyword evidence="2" id="KW-0645">Protease</keyword>
<evidence type="ECO:0000259" key="6">
    <source>
        <dbReference type="Pfam" id="PF01343"/>
    </source>
</evidence>
<reference evidence="7 8" key="1">
    <citation type="submission" date="2017-04" db="EMBL/GenBank/DDBJ databases">
        <title>Draft Aigarchaeota genome from a New Zealand hot spring.</title>
        <authorList>
            <person name="Reysenbach A.-L."/>
            <person name="Donaho J.A."/>
            <person name="Gerhart J."/>
            <person name="Kelley J.F."/>
            <person name="Kouba K."/>
            <person name="Podar M."/>
            <person name="Stott M."/>
        </authorList>
    </citation>
    <scope>NUCLEOTIDE SEQUENCE [LARGE SCALE GENOMIC DNA]</scope>
    <source>
        <strain evidence="7">NZ13_MG1</strain>
    </source>
</reference>
<keyword evidence="5" id="KW-0472">Membrane</keyword>
<feature type="domain" description="Peptidase S49" evidence="6">
    <location>
        <begin position="114"/>
        <end position="158"/>
    </location>
</feature>
<dbReference type="SUPFAM" id="SSF52096">
    <property type="entry name" value="ClpP/crotonase"/>
    <property type="match status" value="1"/>
</dbReference>
<dbReference type="Pfam" id="PF01343">
    <property type="entry name" value="Peptidase_S49"/>
    <property type="match status" value="2"/>
</dbReference>